<gene>
    <name evidence="2" type="ORF">M529_23290</name>
</gene>
<dbReference type="STRING" id="1346791.M529_23290"/>
<comment type="caution">
    <text evidence="2">The sequence shown here is derived from an EMBL/GenBank/DDBJ whole genome shotgun (WGS) entry which is preliminary data.</text>
</comment>
<dbReference type="eggNOG" id="ENOG5031CBJ">
    <property type="taxonomic scope" value="Bacteria"/>
</dbReference>
<evidence type="ECO:0000313" key="3">
    <source>
        <dbReference type="Proteomes" id="UP000015523"/>
    </source>
</evidence>
<feature type="transmembrane region" description="Helical" evidence="1">
    <location>
        <begin position="44"/>
        <end position="62"/>
    </location>
</feature>
<protein>
    <submittedName>
        <fullName evidence="2">Uncharacterized protein</fullName>
    </submittedName>
</protein>
<keyword evidence="1" id="KW-0812">Transmembrane</keyword>
<dbReference type="EMBL" id="AUWY01000136">
    <property type="protein sequence ID" value="EQB29705.1"/>
    <property type="molecule type" value="Genomic_DNA"/>
</dbReference>
<keyword evidence="1" id="KW-1133">Transmembrane helix</keyword>
<dbReference type="Proteomes" id="UP000015523">
    <property type="component" value="Unassembled WGS sequence"/>
</dbReference>
<proteinExistence type="predicted"/>
<sequence length="87" mass="9268">MMADLDRWLDAARSGPSDERLAQMDAAVIRGVVRHRDRTTARRSLMLAGLLAVGIGWAGSLVPGARAQAAPLPIGMSEYAPSRLLGQ</sequence>
<reference evidence="2 3" key="1">
    <citation type="journal article" date="2013" name="Genome Announc.">
        <title>Draft Genome Sequence of Sphingobium ummariense Strain RL-3, a Hexachlorocyclohexane-Degrading Bacterium.</title>
        <authorList>
            <person name="Kohli P."/>
            <person name="Dua A."/>
            <person name="Sangwan N."/>
            <person name="Oldach P."/>
            <person name="Khurana J.P."/>
            <person name="Lal R."/>
        </authorList>
    </citation>
    <scope>NUCLEOTIDE SEQUENCE [LARGE SCALE GENOMIC DNA]</scope>
    <source>
        <strain evidence="2 3">RL-3</strain>
    </source>
</reference>
<dbReference type="AlphaFoldDB" id="T0ILL7"/>
<name>T0ILL7_9SPHN</name>
<evidence type="ECO:0000313" key="2">
    <source>
        <dbReference type="EMBL" id="EQB29705.1"/>
    </source>
</evidence>
<accession>T0ILL7</accession>
<dbReference type="RefSeq" id="WP_021320104.1">
    <property type="nucleotide sequence ID" value="NZ_AUWY01000136.1"/>
</dbReference>
<dbReference type="PATRIC" id="fig|1346791.3.peg.4496"/>
<organism evidence="2 3">
    <name type="scientific">Sphingobium ummariense RL-3</name>
    <dbReference type="NCBI Taxonomy" id="1346791"/>
    <lineage>
        <taxon>Bacteria</taxon>
        <taxon>Pseudomonadati</taxon>
        <taxon>Pseudomonadota</taxon>
        <taxon>Alphaproteobacteria</taxon>
        <taxon>Sphingomonadales</taxon>
        <taxon>Sphingomonadaceae</taxon>
        <taxon>Sphingobium</taxon>
    </lineage>
</organism>
<keyword evidence="3" id="KW-1185">Reference proteome</keyword>
<keyword evidence="1" id="KW-0472">Membrane</keyword>
<evidence type="ECO:0000256" key="1">
    <source>
        <dbReference type="SAM" id="Phobius"/>
    </source>
</evidence>